<proteinExistence type="predicted"/>
<dbReference type="Proteomes" id="UP000331127">
    <property type="component" value="Unassembled WGS sequence"/>
</dbReference>
<comment type="caution">
    <text evidence="1">The sequence shown here is derived from an EMBL/GenBank/DDBJ whole genome shotgun (WGS) entry which is preliminary data.</text>
</comment>
<evidence type="ECO:0000313" key="2">
    <source>
        <dbReference type="Proteomes" id="UP000331127"/>
    </source>
</evidence>
<dbReference type="EMBL" id="BLAE01000003">
    <property type="protein sequence ID" value="GES06609.1"/>
    <property type="molecule type" value="Genomic_DNA"/>
</dbReference>
<gene>
    <name evidence="1" type="ORF">Amac_002040</name>
</gene>
<protein>
    <submittedName>
        <fullName evidence="1">Uncharacterized protein</fullName>
    </submittedName>
</protein>
<name>A0A5M3WE62_9ACTN</name>
<sequence length="79" mass="9286">MLKWVRQSRRYSLWRVSHVYHPDVAVRLICWFPPKADTVVVALFAGDKAKIGDIWYSSVAARADALIDQWMREMSYDNQ</sequence>
<dbReference type="AlphaFoldDB" id="A0A5M3WE62"/>
<keyword evidence="2" id="KW-1185">Reference proteome</keyword>
<reference evidence="1 2" key="1">
    <citation type="submission" date="2019-10" db="EMBL/GenBank/DDBJ databases">
        <title>Whole genome shotgun sequence of Acrocarpospora macrocephala NBRC 16266.</title>
        <authorList>
            <person name="Ichikawa N."/>
            <person name="Kimura A."/>
            <person name="Kitahashi Y."/>
            <person name="Komaki H."/>
            <person name="Oguchi A."/>
        </authorList>
    </citation>
    <scope>NUCLEOTIDE SEQUENCE [LARGE SCALE GENOMIC DNA]</scope>
    <source>
        <strain evidence="1 2">NBRC 16266</strain>
    </source>
</reference>
<organism evidence="1 2">
    <name type="scientific">Acrocarpospora macrocephala</name>
    <dbReference type="NCBI Taxonomy" id="150177"/>
    <lineage>
        <taxon>Bacteria</taxon>
        <taxon>Bacillati</taxon>
        <taxon>Actinomycetota</taxon>
        <taxon>Actinomycetes</taxon>
        <taxon>Streptosporangiales</taxon>
        <taxon>Streptosporangiaceae</taxon>
        <taxon>Acrocarpospora</taxon>
    </lineage>
</organism>
<evidence type="ECO:0000313" key="1">
    <source>
        <dbReference type="EMBL" id="GES06609.1"/>
    </source>
</evidence>
<accession>A0A5M3WE62</accession>